<keyword evidence="3 6" id="KW-0347">Helicase</keyword>
<dbReference type="Gene3D" id="3.40.50.300">
    <property type="entry name" value="P-loop containing nucleotide triphosphate hydrolases"/>
    <property type="match status" value="4"/>
</dbReference>
<keyword evidence="2 6" id="KW-0378">Hydrolase</keyword>
<dbReference type="GO" id="GO:0043138">
    <property type="term" value="F:3'-5' DNA helicase activity"/>
    <property type="evidence" value="ECO:0007669"/>
    <property type="project" value="TreeGrafter"/>
</dbReference>
<keyword evidence="9" id="KW-0614">Plasmid</keyword>
<dbReference type="CDD" id="cd17932">
    <property type="entry name" value="DEXQc_UvrD"/>
    <property type="match status" value="1"/>
</dbReference>
<dbReference type="GO" id="GO:0016787">
    <property type="term" value="F:hydrolase activity"/>
    <property type="evidence" value="ECO:0007669"/>
    <property type="project" value="UniProtKB-UniRule"/>
</dbReference>
<dbReference type="GO" id="GO:0005829">
    <property type="term" value="C:cytosol"/>
    <property type="evidence" value="ECO:0007669"/>
    <property type="project" value="TreeGrafter"/>
</dbReference>
<evidence type="ECO:0000313" key="11">
    <source>
        <dbReference type="Proteomes" id="UP001549111"/>
    </source>
</evidence>
<accession>A0A5C1Q6F1</accession>
<dbReference type="InterPro" id="IPR027417">
    <property type="entry name" value="P-loop_NTPase"/>
</dbReference>
<sequence>MSAAPRSPDDLAPDDDLADRADLTRLAQVEQALHALLDSGDAVLAAALHEPARALRQALQQLRDRDLLPGSATHRALHQHLLEPLTPVQRALVCAPDRGHQLVLAGPGSGKTRVIAHRIAWLLQARQVQARQIVALAFNRGAAAELRQRLHALAGEPARGVTVLTHHAMALRLIGRALAGSEQEDVPLDFARMLDEAVALLQAEPERPRPTHLFVDEYQDMSPAQYALVGALAGPHTQLMAVGDDDQTIYGFGGASIEFIRRFRDDYAPVRTTLLLENFRSTPPILAVAERLIAPVAERMKGADAPVHRAASRRDEPPGAPVRLIDAPAEVGLQAALVLDAVRRCLAEDAALRPGEIAVLARTRRSLAALQALCLLEGLRCEIAPRPQATSRLTVLHTREGRRLLDLLGCPARPHRRGAAPMRWASLQARRRPAHPVWQDLLLLANELAQVAPVRASAPELVEQLHALAREPRRAGSPQALRLMTAHAAKGLEFRHVIVMDCNDWLPGDDERRLLYVAATRAVETLTLMRARPSRHGLLDDIGLEALQEAGLLEPLAAPTPAEPPDAPVSHRRMLPVSPADIDLGHAGRMPPGHVLHARLARLEAGDPVRLIGRRIENLRGEPIGQLSRRAGALERLARSPGLPGRITAILVRQRAQAGEAFRADLHCERWEVPLIEVVVDAPD</sequence>
<dbReference type="Proteomes" id="UP000323522">
    <property type="component" value="Plasmid pSna507_unt10"/>
</dbReference>
<keyword evidence="11" id="KW-1185">Reference proteome</keyword>
<evidence type="ECO:0000259" key="7">
    <source>
        <dbReference type="PROSITE" id="PS51198"/>
    </source>
</evidence>
<protein>
    <recommendedName>
        <fullName evidence="5">DNA 3'-5' helicase II</fullName>
    </recommendedName>
</protein>
<dbReference type="EMBL" id="JBEPLS010000007">
    <property type="protein sequence ID" value="MET3604468.1"/>
    <property type="molecule type" value="Genomic_DNA"/>
</dbReference>
<dbReference type="Pfam" id="PF13245">
    <property type="entry name" value="AAA_19"/>
    <property type="match status" value="1"/>
</dbReference>
<geneLocation type="plasmid" evidence="9">
    <name>pSna507_unt10</name>
</geneLocation>
<keyword evidence="1 6" id="KW-0547">Nucleotide-binding</keyword>
<evidence type="ECO:0000256" key="1">
    <source>
        <dbReference type="ARBA" id="ARBA00022741"/>
    </source>
</evidence>
<proteinExistence type="predicted"/>
<dbReference type="GO" id="GO:0033202">
    <property type="term" value="C:DNA helicase complex"/>
    <property type="evidence" value="ECO:0007669"/>
    <property type="project" value="TreeGrafter"/>
</dbReference>
<dbReference type="PANTHER" id="PTHR11070:SF2">
    <property type="entry name" value="ATP-DEPENDENT DNA HELICASE SRS2"/>
    <property type="match status" value="1"/>
</dbReference>
<dbReference type="SUPFAM" id="SSF52540">
    <property type="entry name" value="P-loop containing nucleoside triphosphate hydrolases"/>
    <property type="match status" value="1"/>
</dbReference>
<reference evidence="9 10" key="1">
    <citation type="submission" date="2019-02" db="EMBL/GenBank/DDBJ databases">
        <title>Complete Genome Sequence and Methylome Analysis of Sphaerotilus natans subsp. sulfidivorans D-507.</title>
        <authorList>
            <person name="Fomenkov A."/>
            <person name="Gridneva E."/>
            <person name="Smolyakov D."/>
            <person name="Dubinina G."/>
            <person name="Vincze T."/>
            <person name="Grabovich M."/>
            <person name="Roberts R.J."/>
        </authorList>
    </citation>
    <scope>NUCLEOTIDE SEQUENCE [LARGE SCALE GENOMIC DNA]</scope>
    <source>
        <strain evidence="9 10">D-507</strain>
        <plasmid evidence="9">pSna507_unt10</plasmid>
        <plasmid evidence="10">psna507_unt10</plasmid>
    </source>
</reference>
<evidence type="ECO:0000313" key="9">
    <source>
        <dbReference type="EMBL" id="QEN02958.1"/>
    </source>
</evidence>
<dbReference type="GO" id="GO:0005524">
    <property type="term" value="F:ATP binding"/>
    <property type="evidence" value="ECO:0007669"/>
    <property type="project" value="UniProtKB-UniRule"/>
</dbReference>
<dbReference type="KEGG" id="snn:EWH46_19065"/>
<evidence type="ECO:0000256" key="6">
    <source>
        <dbReference type="PROSITE-ProRule" id="PRU00560"/>
    </source>
</evidence>
<evidence type="ECO:0000256" key="5">
    <source>
        <dbReference type="ARBA" id="ARBA00034923"/>
    </source>
</evidence>
<organism evidence="9 10">
    <name type="scientific">Sphaerotilus sulfidivorans</name>
    <dbReference type="NCBI Taxonomy" id="639200"/>
    <lineage>
        <taxon>Bacteria</taxon>
        <taxon>Pseudomonadati</taxon>
        <taxon>Pseudomonadota</taxon>
        <taxon>Betaproteobacteria</taxon>
        <taxon>Burkholderiales</taxon>
        <taxon>Sphaerotilaceae</taxon>
        <taxon>Sphaerotilus</taxon>
    </lineage>
</organism>
<evidence type="ECO:0000256" key="2">
    <source>
        <dbReference type="ARBA" id="ARBA00022801"/>
    </source>
</evidence>
<evidence type="ECO:0000313" key="8">
    <source>
        <dbReference type="EMBL" id="MET3604468.1"/>
    </source>
</evidence>
<keyword evidence="4 6" id="KW-0067">ATP-binding</keyword>
<geneLocation type="plasmid" evidence="10">
    <name>psna507_unt10</name>
</geneLocation>
<evidence type="ECO:0000313" key="10">
    <source>
        <dbReference type="Proteomes" id="UP000323522"/>
    </source>
</evidence>
<dbReference type="EMBL" id="CP035710">
    <property type="protein sequence ID" value="QEN02958.1"/>
    <property type="molecule type" value="Genomic_DNA"/>
</dbReference>
<dbReference type="PROSITE" id="PS51198">
    <property type="entry name" value="UVRD_HELICASE_ATP_BIND"/>
    <property type="match status" value="1"/>
</dbReference>
<feature type="domain" description="UvrD-like helicase ATP-binding" evidence="7">
    <location>
        <begin position="84"/>
        <end position="282"/>
    </location>
</feature>
<dbReference type="PANTHER" id="PTHR11070">
    <property type="entry name" value="UVRD / RECB / PCRA DNA HELICASE FAMILY MEMBER"/>
    <property type="match status" value="1"/>
</dbReference>
<feature type="binding site" evidence="6">
    <location>
        <begin position="105"/>
        <end position="112"/>
    </location>
    <ligand>
        <name>ATP</name>
        <dbReference type="ChEBI" id="CHEBI:30616"/>
    </ligand>
</feature>
<gene>
    <name evidence="8" type="ORF">ABIC99_002284</name>
    <name evidence="9" type="ORF">EWH46_19065</name>
</gene>
<name>A0A5C1Q6F1_9BURK</name>
<dbReference type="GO" id="GO:0000725">
    <property type="term" value="P:recombinational repair"/>
    <property type="evidence" value="ECO:0007669"/>
    <property type="project" value="TreeGrafter"/>
</dbReference>
<dbReference type="Pfam" id="PF13538">
    <property type="entry name" value="UvrD_C_2"/>
    <property type="match status" value="1"/>
</dbReference>
<dbReference type="AlphaFoldDB" id="A0A5C1Q6F1"/>
<dbReference type="OrthoDB" id="9760034at2"/>
<dbReference type="InterPro" id="IPR027785">
    <property type="entry name" value="UvrD-like_helicase_C"/>
</dbReference>
<dbReference type="GO" id="GO:0003677">
    <property type="term" value="F:DNA binding"/>
    <property type="evidence" value="ECO:0007669"/>
    <property type="project" value="InterPro"/>
</dbReference>
<dbReference type="InterPro" id="IPR000212">
    <property type="entry name" value="DNA_helicase_UvrD/REP"/>
</dbReference>
<dbReference type="InterPro" id="IPR014016">
    <property type="entry name" value="UvrD-like_ATP-bd"/>
</dbReference>
<evidence type="ECO:0000256" key="3">
    <source>
        <dbReference type="ARBA" id="ARBA00022806"/>
    </source>
</evidence>
<evidence type="ECO:0000256" key="4">
    <source>
        <dbReference type="ARBA" id="ARBA00022840"/>
    </source>
</evidence>
<reference evidence="8 11" key="2">
    <citation type="submission" date="2024-06" db="EMBL/GenBank/DDBJ databases">
        <title>Genomic Encyclopedia of Type Strains, Phase IV (KMG-IV): sequencing the most valuable type-strain genomes for metagenomic binning, comparative biology and taxonomic classification.</title>
        <authorList>
            <person name="Goeker M."/>
        </authorList>
    </citation>
    <scope>NUCLEOTIDE SEQUENCE [LARGE SCALE GENOMIC DNA]</scope>
    <source>
        <strain evidence="8 11">D-501</strain>
    </source>
</reference>
<dbReference type="RefSeq" id="WP_149505579.1">
    <property type="nucleotide sequence ID" value="NZ_CP035710.1"/>
</dbReference>
<dbReference type="Proteomes" id="UP001549111">
    <property type="component" value="Unassembled WGS sequence"/>
</dbReference>